<sequence>MDILLGFIDGKEQQTSMLETAEDMLCHLGAVHVRQMTIQDGHVWLHLIEKVNGLAATGGLGDHTDVSFQIQGGAQADTGKKMVVHDKDTNRAVM</sequence>
<dbReference type="AlphaFoldDB" id="A0A512MF59"/>
<protein>
    <submittedName>
        <fullName evidence="1">Uncharacterized protein</fullName>
    </submittedName>
</protein>
<name>A0A512MF59_9BACT</name>
<proteinExistence type="predicted"/>
<dbReference type="Proteomes" id="UP000321577">
    <property type="component" value="Unassembled WGS sequence"/>
</dbReference>
<organism evidence="1 2">
    <name type="scientific">Brevifollis gellanilyticus</name>
    <dbReference type="NCBI Taxonomy" id="748831"/>
    <lineage>
        <taxon>Bacteria</taxon>
        <taxon>Pseudomonadati</taxon>
        <taxon>Verrucomicrobiota</taxon>
        <taxon>Verrucomicrobiia</taxon>
        <taxon>Verrucomicrobiales</taxon>
        <taxon>Verrucomicrobiaceae</taxon>
    </lineage>
</organism>
<evidence type="ECO:0000313" key="2">
    <source>
        <dbReference type="Proteomes" id="UP000321577"/>
    </source>
</evidence>
<accession>A0A512MF59</accession>
<keyword evidence="2" id="KW-1185">Reference proteome</keyword>
<dbReference type="EMBL" id="BKAG01000047">
    <property type="protein sequence ID" value="GEP45336.1"/>
    <property type="molecule type" value="Genomic_DNA"/>
</dbReference>
<gene>
    <name evidence="1" type="ORF">BGE01nite_46270</name>
</gene>
<evidence type="ECO:0000313" key="1">
    <source>
        <dbReference type="EMBL" id="GEP45336.1"/>
    </source>
</evidence>
<reference evidence="1 2" key="1">
    <citation type="submission" date="2019-07" db="EMBL/GenBank/DDBJ databases">
        <title>Whole genome shotgun sequence of Brevifollis gellanilyticus NBRC 108608.</title>
        <authorList>
            <person name="Hosoyama A."/>
            <person name="Uohara A."/>
            <person name="Ohji S."/>
            <person name="Ichikawa N."/>
        </authorList>
    </citation>
    <scope>NUCLEOTIDE SEQUENCE [LARGE SCALE GENOMIC DNA]</scope>
    <source>
        <strain evidence="1 2">NBRC 108608</strain>
    </source>
</reference>
<comment type="caution">
    <text evidence="1">The sequence shown here is derived from an EMBL/GenBank/DDBJ whole genome shotgun (WGS) entry which is preliminary data.</text>
</comment>